<evidence type="ECO:0000313" key="3">
    <source>
        <dbReference type="Proteomes" id="UP000700815"/>
    </source>
</evidence>
<dbReference type="Proteomes" id="UP000700815">
    <property type="component" value="Unassembled WGS sequence"/>
</dbReference>
<feature type="transmembrane region" description="Helical" evidence="1">
    <location>
        <begin position="37"/>
        <end position="54"/>
    </location>
</feature>
<name>A0ABS6WG91_9BIFI</name>
<proteinExistence type="predicted"/>
<keyword evidence="1" id="KW-1133">Transmembrane helix</keyword>
<keyword evidence="3" id="KW-1185">Reference proteome</keyword>
<protein>
    <submittedName>
        <fullName evidence="2">Uncharacterized protein</fullName>
    </submittedName>
</protein>
<keyword evidence="1" id="KW-0472">Membrane</keyword>
<comment type="caution">
    <text evidence="2">The sequence shown here is derived from an EMBL/GenBank/DDBJ whole genome shotgun (WGS) entry which is preliminary data.</text>
</comment>
<gene>
    <name evidence="2" type="ORF">KIH79_09100</name>
</gene>
<evidence type="ECO:0000313" key="2">
    <source>
        <dbReference type="EMBL" id="MBW3093074.1"/>
    </source>
</evidence>
<organism evidence="2 3">
    <name type="scientific">Bifidobacterium miconis</name>
    <dbReference type="NCBI Taxonomy" id="2834435"/>
    <lineage>
        <taxon>Bacteria</taxon>
        <taxon>Bacillati</taxon>
        <taxon>Actinomycetota</taxon>
        <taxon>Actinomycetes</taxon>
        <taxon>Bifidobacteriales</taxon>
        <taxon>Bifidobacteriaceae</taxon>
        <taxon>Bifidobacterium</taxon>
    </lineage>
</organism>
<keyword evidence="1" id="KW-0812">Transmembrane</keyword>
<accession>A0ABS6WG91</accession>
<sequence length="91" mass="10029">MITAVYHQSCRPSDVKKNNRVDPVGLATGSTGGRHRYPYLTLLVVLVMALIWLLTHEGCAHPIGNAIAWFVACGYVPFRLLFLLESKGSES</sequence>
<reference evidence="2 3" key="1">
    <citation type="submission" date="2021-05" db="EMBL/GenBank/DDBJ databases">
        <title>Phylogenetic classification of ten novel species belonging to the genus Bifidobacterium comprising B. colchicus sp. nov., B. abeli sp. nov., B. bicoloris sp. nov., B. guerezis sp. nov., B. rosaliae sp. nov., B. santillanensis sp. nov., B. argentati sp. nov., B. amazzoni sp. nov., B. pluviali sp. nov., and B. pinnaculum sp. nov.</title>
        <authorList>
            <person name="Lugli G.A."/>
            <person name="Ruiz Garcia L."/>
            <person name="Margolles A."/>
            <person name="Ventura M."/>
        </authorList>
    </citation>
    <scope>NUCLEOTIDE SEQUENCE [LARGE SCALE GENOMIC DNA]</scope>
    <source>
        <strain evidence="2 3">82T10</strain>
    </source>
</reference>
<dbReference type="RefSeq" id="WP_219059140.1">
    <property type="nucleotide sequence ID" value="NZ_JAHBBH010000027.1"/>
</dbReference>
<evidence type="ECO:0000256" key="1">
    <source>
        <dbReference type="SAM" id="Phobius"/>
    </source>
</evidence>
<dbReference type="EMBL" id="JAHBBH010000027">
    <property type="protein sequence ID" value="MBW3093074.1"/>
    <property type="molecule type" value="Genomic_DNA"/>
</dbReference>
<feature type="transmembrane region" description="Helical" evidence="1">
    <location>
        <begin position="66"/>
        <end position="84"/>
    </location>
</feature>